<reference evidence="3" key="1">
    <citation type="journal article" date="2021" name="Nat. Commun.">
        <title>Genetic determinants of endophytism in the Arabidopsis root mycobiome.</title>
        <authorList>
            <person name="Mesny F."/>
            <person name="Miyauchi S."/>
            <person name="Thiergart T."/>
            <person name="Pickel B."/>
            <person name="Atanasova L."/>
            <person name="Karlsson M."/>
            <person name="Huettel B."/>
            <person name="Barry K.W."/>
            <person name="Haridas S."/>
            <person name="Chen C."/>
            <person name="Bauer D."/>
            <person name="Andreopoulos W."/>
            <person name="Pangilinan J."/>
            <person name="LaButti K."/>
            <person name="Riley R."/>
            <person name="Lipzen A."/>
            <person name="Clum A."/>
            <person name="Drula E."/>
            <person name="Henrissat B."/>
            <person name="Kohler A."/>
            <person name="Grigoriev I.V."/>
            <person name="Martin F.M."/>
            <person name="Hacquard S."/>
        </authorList>
    </citation>
    <scope>NUCLEOTIDE SEQUENCE</scope>
    <source>
        <strain evidence="3">MPI-CAGE-AT-0021</strain>
    </source>
</reference>
<evidence type="ECO:0000256" key="2">
    <source>
        <dbReference type="ARBA" id="ARBA00023134"/>
    </source>
</evidence>
<keyword evidence="2" id="KW-0342">GTP-binding</keyword>
<proteinExistence type="predicted"/>
<dbReference type="InterPro" id="IPR001806">
    <property type="entry name" value="Small_GTPase"/>
</dbReference>
<name>A0A9P9FD28_9HYPO</name>
<sequence length="241" mass="27047">MFTREETIAVQNYLESHIVKVLWLGQLGTGLDSILMRLVWDHTSISETYDPTTEDPTYAKQLHFGKSPVVLECQACPYAENTAIATSMAGEFEAHMYVFSVNSRASFNLLSVMHAKFHGPQTLQTTHCLFVVANKTDLPIESWQVSMQEAKEFSRSIGAELLSMSAKTGKGCGKDDAKVLATRVLLSRIRAKKDKTNGQYADKPADLTNKSNNSGALDKIVQRFRSFRKMSDFFFLKNLDF</sequence>
<gene>
    <name evidence="3" type="ORF">B0J13DRAFT_539238</name>
</gene>
<evidence type="ECO:0000256" key="1">
    <source>
        <dbReference type="ARBA" id="ARBA00022741"/>
    </source>
</evidence>
<evidence type="ECO:0000313" key="3">
    <source>
        <dbReference type="EMBL" id="KAH7159601.1"/>
    </source>
</evidence>
<protein>
    <submittedName>
        <fullName evidence="3">Uncharacterized protein</fullName>
    </submittedName>
</protein>
<dbReference type="OrthoDB" id="5027356at2759"/>
<dbReference type="InterPro" id="IPR020849">
    <property type="entry name" value="Small_GTPase_Ras-type"/>
</dbReference>
<dbReference type="GO" id="GO:0003924">
    <property type="term" value="F:GTPase activity"/>
    <property type="evidence" value="ECO:0007669"/>
    <property type="project" value="InterPro"/>
</dbReference>
<comment type="caution">
    <text evidence="3">The sequence shown here is derived from an EMBL/GenBank/DDBJ whole genome shotgun (WGS) entry which is preliminary data.</text>
</comment>
<dbReference type="GO" id="GO:0016020">
    <property type="term" value="C:membrane"/>
    <property type="evidence" value="ECO:0007669"/>
    <property type="project" value="InterPro"/>
</dbReference>
<dbReference type="EMBL" id="JAGMUU010000002">
    <property type="protein sequence ID" value="KAH7159601.1"/>
    <property type="molecule type" value="Genomic_DNA"/>
</dbReference>
<organism evidence="3 4">
    <name type="scientific">Dactylonectria estremocensis</name>
    <dbReference type="NCBI Taxonomy" id="1079267"/>
    <lineage>
        <taxon>Eukaryota</taxon>
        <taxon>Fungi</taxon>
        <taxon>Dikarya</taxon>
        <taxon>Ascomycota</taxon>
        <taxon>Pezizomycotina</taxon>
        <taxon>Sordariomycetes</taxon>
        <taxon>Hypocreomycetidae</taxon>
        <taxon>Hypocreales</taxon>
        <taxon>Nectriaceae</taxon>
        <taxon>Dactylonectria</taxon>
    </lineage>
</organism>
<dbReference type="Pfam" id="PF00071">
    <property type="entry name" value="Ras"/>
    <property type="match status" value="1"/>
</dbReference>
<dbReference type="Gene3D" id="3.40.50.300">
    <property type="entry name" value="P-loop containing nucleotide triphosphate hydrolases"/>
    <property type="match status" value="1"/>
</dbReference>
<keyword evidence="1" id="KW-0547">Nucleotide-binding</keyword>
<evidence type="ECO:0000313" key="4">
    <source>
        <dbReference type="Proteomes" id="UP000717696"/>
    </source>
</evidence>
<dbReference type="PANTHER" id="PTHR24070">
    <property type="entry name" value="RAS, DI-RAS, AND RHEB FAMILY MEMBERS OF SMALL GTPASE SUPERFAMILY"/>
    <property type="match status" value="1"/>
</dbReference>
<dbReference type="SMART" id="SM00173">
    <property type="entry name" value="RAS"/>
    <property type="match status" value="1"/>
</dbReference>
<keyword evidence="4" id="KW-1185">Reference proteome</keyword>
<dbReference type="SUPFAM" id="SSF52540">
    <property type="entry name" value="P-loop containing nucleoside triphosphate hydrolases"/>
    <property type="match status" value="1"/>
</dbReference>
<dbReference type="GO" id="GO:0005525">
    <property type="term" value="F:GTP binding"/>
    <property type="evidence" value="ECO:0007669"/>
    <property type="project" value="UniProtKB-KW"/>
</dbReference>
<dbReference type="GO" id="GO:0007165">
    <property type="term" value="P:signal transduction"/>
    <property type="evidence" value="ECO:0007669"/>
    <property type="project" value="InterPro"/>
</dbReference>
<dbReference type="Proteomes" id="UP000717696">
    <property type="component" value="Unassembled WGS sequence"/>
</dbReference>
<dbReference type="PROSITE" id="PS51419">
    <property type="entry name" value="RAB"/>
    <property type="match status" value="1"/>
</dbReference>
<accession>A0A9P9FD28</accession>
<dbReference type="AlphaFoldDB" id="A0A9P9FD28"/>
<dbReference type="InterPro" id="IPR027417">
    <property type="entry name" value="P-loop_NTPase"/>
</dbReference>
<dbReference type="PROSITE" id="PS51421">
    <property type="entry name" value="RAS"/>
    <property type="match status" value="1"/>
</dbReference>